<sequence>MAILASLPLALHSFVTDGDIGARNDDKVKKVLKPELEINENDLFMRDIPAPVKTTDKDLSDTMQIKMGNERSMINIMRLALYTVFHDLDMSDTLFTLMVWQ</sequence>
<evidence type="ECO:0000313" key="2">
    <source>
        <dbReference type="Proteomes" id="UP001168107"/>
    </source>
</evidence>
<dbReference type="Proteomes" id="UP001168107">
    <property type="component" value="Unassembled WGS sequence"/>
</dbReference>
<gene>
    <name evidence="1" type="ORF">OB935_09330</name>
</gene>
<comment type="caution">
    <text evidence="1">The sequence shown here is derived from an EMBL/GenBank/DDBJ whole genome shotgun (WGS) entry which is preliminary data.</text>
</comment>
<organism evidence="1 2">
    <name type="scientific">Aeromonas bestiarum</name>
    <dbReference type="NCBI Taxonomy" id="105751"/>
    <lineage>
        <taxon>Bacteria</taxon>
        <taxon>Pseudomonadati</taxon>
        <taxon>Pseudomonadota</taxon>
        <taxon>Gammaproteobacteria</taxon>
        <taxon>Aeromonadales</taxon>
        <taxon>Aeromonadaceae</taxon>
        <taxon>Aeromonas</taxon>
    </lineage>
</organism>
<accession>A0ABT7PY80</accession>
<reference evidence="1" key="1">
    <citation type="submission" date="2024-05" db="EMBL/GenBank/DDBJ databases">
        <title>WGS of Aeromonas isolates.</title>
        <authorList>
            <person name="Lee H."/>
        </authorList>
    </citation>
    <scope>NUCLEOTIDE SEQUENCE</scope>
    <source>
        <strain evidence="1">SU58-3</strain>
    </source>
</reference>
<protein>
    <submittedName>
        <fullName evidence="1">Uncharacterized protein</fullName>
    </submittedName>
</protein>
<dbReference type="EMBL" id="JAOPLL010000003">
    <property type="protein sequence ID" value="MDM5072047.1"/>
    <property type="molecule type" value="Genomic_DNA"/>
</dbReference>
<keyword evidence="2" id="KW-1185">Reference proteome</keyword>
<name>A0ABT7PY80_9GAMM</name>
<proteinExistence type="predicted"/>
<evidence type="ECO:0000313" key="1">
    <source>
        <dbReference type="EMBL" id="MDM5072047.1"/>
    </source>
</evidence>
<dbReference type="RefSeq" id="WP_290018236.1">
    <property type="nucleotide sequence ID" value="NZ_JAOPLL010000003.1"/>
</dbReference>